<protein>
    <recommendedName>
        <fullName evidence="5">SUR7 protein</fullName>
    </recommendedName>
</protein>
<evidence type="ECO:0000256" key="1">
    <source>
        <dbReference type="SAM" id="Phobius"/>
    </source>
</evidence>
<proteinExistence type="predicted"/>
<dbReference type="RefSeq" id="XP_060435312.1">
    <property type="nucleotide sequence ID" value="XM_060571729.1"/>
</dbReference>
<sequence>MSIRVFLSVVALVSLALHLGLGIVLQKADKLRNQGIITVQKKFYNPANPGIEDFKLGQVANFSLGFQGACLGFREGTVNCSSLHDALDTARNLVDGPDLGPLAEAINVMKDLIFDDLVISDLFLASSTAILYVIILWMRRVLGFWAKVLLFLGMCVPLFVAIFMVTTIGMMKTALSGWGLDVQSGDSALCSGLFLGTTIVFNMLGAGLFF</sequence>
<accession>A0AAJ0F3L8</accession>
<dbReference type="AlphaFoldDB" id="A0AAJ0F3L8"/>
<feature type="transmembrane region" description="Helical" evidence="1">
    <location>
        <begin position="191"/>
        <end position="209"/>
    </location>
</feature>
<keyword evidence="4" id="KW-1185">Reference proteome</keyword>
<keyword evidence="1" id="KW-0472">Membrane</keyword>
<feature type="transmembrane region" description="Helical" evidence="1">
    <location>
        <begin position="117"/>
        <end position="137"/>
    </location>
</feature>
<gene>
    <name evidence="3" type="ORF">BDP55DRAFT_627252</name>
</gene>
<evidence type="ECO:0008006" key="5">
    <source>
        <dbReference type="Google" id="ProtNLM"/>
    </source>
</evidence>
<evidence type="ECO:0000313" key="4">
    <source>
        <dbReference type="Proteomes" id="UP001224890"/>
    </source>
</evidence>
<organism evidence="3 4">
    <name type="scientific">Colletotrichum godetiae</name>
    <dbReference type="NCBI Taxonomy" id="1209918"/>
    <lineage>
        <taxon>Eukaryota</taxon>
        <taxon>Fungi</taxon>
        <taxon>Dikarya</taxon>
        <taxon>Ascomycota</taxon>
        <taxon>Pezizomycotina</taxon>
        <taxon>Sordariomycetes</taxon>
        <taxon>Hypocreomycetidae</taxon>
        <taxon>Glomerellales</taxon>
        <taxon>Glomerellaceae</taxon>
        <taxon>Colletotrichum</taxon>
        <taxon>Colletotrichum acutatum species complex</taxon>
    </lineage>
</organism>
<comment type="caution">
    <text evidence="3">The sequence shown here is derived from an EMBL/GenBank/DDBJ whole genome shotgun (WGS) entry which is preliminary data.</text>
</comment>
<keyword evidence="1" id="KW-0812">Transmembrane</keyword>
<feature type="transmembrane region" description="Helical" evidence="1">
    <location>
        <begin position="149"/>
        <end position="171"/>
    </location>
</feature>
<evidence type="ECO:0000256" key="2">
    <source>
        <dbReference type="SAM" id="SignalP"/>
    </source>
</evidence>
<keyword evidence="1" id="KW-1133">Transmembrane helix</keyword>
<dbReference type="GeneID" id="85456255"/>
<dbReference type="Proteomes" id="UP001224890">
    <property type="component" value="Unassembled WGS sequence"/>
</dbReference>
<name>A0AAJ0F3L8_9PEZI</name>
<dbReference type="EMBL" id="JAHMHR010000004">
    <property type="protein sequence ID" value="KAK1691617.1"/>
    <property type="molecule type" value="Genomic_DNA"/>
</dbReference>
<evidence type="ECO:0000313" key="3">
    <source>
        <dbReference type="EMBL" id="KAK1691617.1"/>
    </source>
</evidence>
<reference evidence="3" key="1">
    <citation type="submission" date="2021-06" db="EMBL/GenBank/DDBJ databases">
        <title>Comparative genomics, transcriptomics and evolutionary studies reveal genomic signatures of adaptation to plant cell wall in hemibiotrophic fungi.</title>
        <authorList>
            <consortium name="DOE Joint Genome Institute"/>
            <person name="Baroncelli R."/>
            <person name="Diaz J.F."/>
            <person name="Benocci T."/>
            <person name="Peng M."/>
            <person name="Battaglia E."/>
            <person name="Haridas S."/>
            <person name="Andreopoulos W."/>
            <person name="Labutti K."/>
            <person name="Pangilinan J."/>
            <person name="Floch G.L."/>
            <person name="Makela M.R."/>
            <person name="Henrissat B."/>
            <person name="Grigoriev I.V."/>
            <person name="Crouch J.A."/>
            <person name="De Vries R.P."/>
            <person name="Sukno S.A."/>
            <person name="Thon M.R."/>
        </authorList>
    </citation>
    <scope>NUCLEOTIDE SEQUENCE</scope>
    <source>
        <strain evidence="3">CBS 193.32</strain>
    </source>
</reference>
<feature type="signal peptide" evidence="2">
    <location>
        <begin position="1"/>
        <end position="22"/>
    </location>
</feature>
<feature type="chain" id="PRO_5042504669" description="SUR7 protein" evidence="2">
    <location>
        <begin position="23"/>
        <end position="210"/>
    </location>
</feature>
<keyword evidence="2" id="KW-0732">Signal</keyword>